<evidence type="ECO:0000313" key="5">
    <source>
        <dbReference type="Proteomes" id="UP000254280"/>
    </source>
</evidence>
<evidence type="ECO:0000313" key="4">
    <source>
        <dbReference type="EMBL" id="SUB34676.1"/>
    </source>
</evidence>
<feature type="chain" id="PRO_5016862183" evidence="2">
    <location>
        <begin position="26"/>
        <end position="1432"/>
    </location>
</feature>
<sequence>MNRPKISLSKITSILAISYALPGYAEIQPVNTNTQVNRVGKIEIVNIAKPSDSGLSHNQYAKFNVDKSGAVLNNALHQGKSELAGQLDKNPHLKNQAANIILNEVVSREPSNLLGKQEIFGQKADYVLANPNGISCDGCGFINTPKASLVVGKPTVNKGELTDFDVRGENALTTSGKVTGQLDQLDLIAPTVTISGQLNGAKNVNVVMGKNTVKRDKNGKLTVQVEEAKGQILDGKIAGSMLANRIRIHSTDQRATLDIVGADIEAKDVLVQAGNAKFKGKITTVPHEQNRQYLAENRVTVEENHSTKNEKYQKTTVKADNLIVDVENRLDIVGADLQTKQAGLIGGETHFGTQTTIDEHNTRKHQSKGLWFREEIDNTQKQTVHRTTVSSDKLNVVATKGKITGEAVKLNSQDAFIYGENGIDLKGVAQSTWTEAESKFKNETIRLKTGSSSQSADTQDLIASELQFKNATLGGGDIQFSAVKGQIDGQFLIQNQGKAEFASQETQNTYHLDDRQKFWGGLAGSKTLGTGKNETVQHGTDLTIKGLAYIDAGNGVNIKGSRVLAGEGYVLGNQGKLVIDTAEARVIEHKNSRQGTLFDITKARENSFSDISTAQGSILTSDSNLQLLSSEGINVIGSKVQAADTLTIDAPIVTVHGAKNNSLSTTEEAGFGISFKGDKPKVTFNTEAALKGLITGIGQGEKIDLLNIVKGNTQFEAQGSITFGIYNNNQQSRHETHTRAEIEGGNINVVAQDVNILGGKVTASKGDLTIQAQKLKTSAQTDHLNTDKKSTNVGTTVSAKVNNSGASSTVSFGVNHQQQNTQTESVQPGQLAAKKDLNLHAEQIQHQGSQLVAGNNLIEKANQVEHLAVDNKKIDSSKNIDVGLHITSEISKEKAISSSGKLSATGGHENTQTTTAQATKLEAGNHIAVNAQTLQDTATQYQAGGNLNLTSQQHTLQSAINSVNKETLKAGANIGVSGSTSDLTTVNLKVNVGANYQQNQTSSEKAQKASLNANNIAINTENLYSQADMQASGKVALSAAESAVLAQSSDREYQIGGGFKADIGVGALVIPAANTAIPTADVSATVNSLKGSSQEAVSTTVKGQSVEIQSGKQTLLQGTNIDAENAKVNGNNVVITAANNNKKLTDVSVGAGVSIGKDISTIGLNGNIKVNHEATNTHTTGTINAQNLTVQAHDGITLAGIQTTVKNVNLDSGKGNLNLTALQNDVQKTNVGAILSLNGGVSEQTWTPSGGSASLDVNVVRNQTHTSTIINSDSARLNVGSTTLTGSALNTNTVSGTIAGDLQSIGLVNKINETKLNLSAGGSGKFTPYPAQDWNKNLIQDQKNGAIAGIKAEIKTNIDIKRQQTNTPVDINTKQDNLVVNGNLVKPIISPEKDTHTTVTAHLNTNIEEMIKKAQEQIKNGQTPFIQVVELR</sequence>
<evidence type="ECO:0000256" key="1">
    <source>
        <dbReference type="SAM" id="MobiDB-lite"/>
    </source>
</evidence>
<dbReference type="InterPro" id="IPR011050">
    <property type="entry name" value="Pectin_lyase_fold/virulence"/>
</dbReference>
<evidence type="ECO:0000259" key="3">
    <source>
        <dbReference type="SMART" id="SM00912"/>
    </source>
</evidence>
<dbReference type="GO" id="GO:0003824">
    <property type="term" value="F:catalytic activity"/>
    <property type="evidence" value="ECO:0007669"/>
    <property type="project" value="UniProtKB-ARBA"/>
</dbReference>
<feature type="region of interest" description="Disordered" evidence="1">
    <location>
        <begin position="895"/>
        <end position="914"/>
    </location>
</feature>
<dbReference type="InterPro" id="IPR012334">
    <property type="entry name" value="Pectin_lyas_fold"/>
</dbReference>
<name>A0A379B815_9PAST</name>
<proteinExistence type="predicted"/>
<dbReference type="SUPFAM" id="SSF51126">
    <property type="entry name" value="Pectin lyase-like"/>
    <property type="match status" value="1"/>
</dbReference>
<dbReference type="Proteomes" id="UP000254280">
    <property type="component" value="Unassembled WGS sequence"/>
</dbReference>
<reference evidence="4 5" key="1">
    <citation type="submission" date="2018-06" db="EMBL/GenBank/DDBJ databases">
        <authorList>
            <consortium name="Pathogen Informatics"/>
            <person name="Doyle S."/>
        </authorList>
    </citation>
    <scope>NUCLEOTIDE SEQUENCE [LARGE SCALE GENOMIC DNA]</scope>
    <source>
        <strain evidence="4 5">NCTC10699</strain>
    </source>
</reference>
<keyword evidence="2" id="KW-0732">Signal</keyword>
<gene>
    <name evidence="4" type="primary">pfhB1_6</name>
    <name evidence="4" type="ORF">NCTC10699_02357</name>
</gene>
<feature type="signal peptide" evidence="2">
    <location>
        <begin position="1"/>
        <end position="25"/>
    </location>
</feature>
<protein>
    <submittedName>
        <fullName evidence="4">Protein PfhB1</fullName>
    </submittedName>
</protein>
<accession>A0A379B815</accession>
<dbReference type="InterPro" id="IPR008638">
    <property type="entry name" value="FhaB/CdiA-like_TPS"/>
</dbReference>
<evidence type="ECO:0000256" key="2">
    <source>
        <dbReference type="SAM" id="SignalP"/>
    </source>
</evidence>
<dbReference type="InterPro" id="IPR025157">
    <property type="entry name" value="Hemagglutinin_rpt"/>
</dbReference>
<dbReference type="Gene3D" id="2.160.20.10">
    <property type="entry name" value="Single-stranded right-handed beta-helix, Pectin lyase-like"/>
    <property type="match status" value="1"/>
</dbReference>
<dbReference type="OrthoDB" id="2664633at2"/>
<dbReference type="NCBIfam" id="TIGR01901">
    <property type="entry name" value="adhes_NPXG"/>
    <property type="match status" value="1"/>
</dbReference>
<dbReference type="Pfam" id="PF13332">
    <property type="entry name" value="Fil_haemagg_2"/>
    <property type="match status" value="4"/>
</dbReference>
<feature type="domain" description="Filamentous haemagglutinin FhaB/tRNA nuclease CdiA-like TPS" evidence="3">
    <location>
        <begin position="39"/>
        <end position="159"/>
    </location>
</feature>
<dbReference type="Pfam" id="PF05860">
    <property type="entry name" value="TPS"/>
    <property type="match status" value="1"/>
</dbReference>
<keyword evidence="5" id="KW-1185">Reference proteome</keyword>
<dbReference type="SMART" id="SM00912">
    <property type="entry name" value="Haemagg_act"/>
    <property type="match status" value="1"/>
</dbReference>
<organism evidence="4 5">
    <name type="scientific">[Pasteurella] mairii</name>
    <dbReference type="NCBI Taxonomy" id="757"/>
    <lineage>
        <taxon>Bacteria</taxon>
        <taxon>Pseudomonadati</taxon>
        <taxon>Pseudomonadota</taxon>
        <taxon>Gammaproteobacteria</taxon>
        <taxon>Pasteurellales</taxon>
        <taxon>Pasteurellaceae</taxon>
    </lineage>
</organism>
<dbReference type="EMBL" id="UGSS01000002">
    <property type="protein sequence ID" value="SUB34676.1"/>
    <property type="molecule type" value="Genomic_DNA"/>
</dbReference>